<protein>
    <submittedName>
        <fullName evidence="1">Uncharacterized protein</fullName>
    </submittedName>
</protein>
<dbReference type="AlphaFoldDB" id="A0A9Q3CJD1"/>
<proteinExistence type="predicted"/>
<dbReference type="EMBL" id="AVOT02007350">
    <property type="protein sequence ID" value="MBW0483711.1"/>
    <property type="molecule type" value="Genomic_DNA"/>
</dbReference>
<organism evidence="1 2">
    <name type="scientific">Austropuccinia psidii MF-1</name>
    <dbReference type="NCBI Taxonomy" id="1389203"/>
    <lineage>
        <taxon>Eukaryota</taxon>
        <taxon>Fungi</taxon>
        <taxon>Dikarya</taxon>
        <taxon>Basidiomycota</taxon>
        <taxon>Pucciniomycotina</taxon>
        <taxon>Pucciniomycetes</taxon>
        <taxon>Pucciniales</taxon>
        <taxon>Sphaerophragmiaceae</taxon>
        <taxon>Austropuccinia</taxon>
    </lineage>
</organism>
<dbReference type="OrthoDB" id="430476at2759"/>
<evidence type="ECO:0000313" key="1">
    <source>
        <dbReference type="EMBL" id="MBW0483711.1"/>
    </source>
</evidence>
<evidence type="ECO:0000313" key="2">
    <source>
        <dbReference type="Proteomes" id="UP000765509"/>
    </source>
</evidence>
<name>A0A9Q3CJD1_9BASI</name>
<comment type="caution">
    <text evidence="1">The sequence shown here is derived from an EMBL/GenBank/DDBJ whole genome shotgun (WGS) entry which is preliminary data.</text>
</comment>
<sequence>MKDVDMKKLINTTKASNVFNEYIKGFIQNMEKYLPNSTDTNENNHKIKVSSSADEKEDIFIDALEQKPQTIRVLGARRPTLISSKINRENILPFSQR</sequence>
<reference evidence="1" key="1">
    <citation type="submission" date="2021-03" db="EMBL/GenBank/DDBJ databases">
        <title>Draft genome sequence of rust myrtle Austropuccinia psidii MF-1, a brazilian biotype.</title>
        <authorList>
            <person name="Quecine M.C."/>
            <person name="Pachon D.M.R."/>
            <person name="Bonatelli M.L."/>
            <person name="Correr F.H."/>
            <person name="Franceschini L.M."/>
            <person name="Leite T.F."/>
            <person name="Margarido G.R.A."/>
            <person name="Almeida C.A."/>
            <person name="Ferrarezi J.A."/>
            <person name="Labate C.A."/>
        </authorList>
    </citation>
    <scope>NUCLEOTIDE SEQUENCE</scope>
    <source>
        <strain evidence="1">MF-1</strain>
    </source>
</reference>
<keyword evidence="2" id="KW-1185">Reference proteome</keyword>
<accession>A0A9Q3CJD1</accession>
<dbReference type="Proteomes" id="UP000765509">
    <property type="component" value="Unassembled WGS sequence"/>
</dbReference>
<gene>
    <name evidence="1" type="ORF">O181_023426</name>
</gene>